<dbReference type="Pfam" id="PF13864">
    <property type="entry name" value="Enkurin"/>
    <property type="match status" value="1"/>
</dbReference>
<protein>
    <recommendedName>
        <fullName evidence="7">Enkurin domain-containing protein</fullName>
    </recommendedName>
</protein>
<organism evidence="8 9">
    <name type="scientific">Spizellomyces punctatus (strain DAOM BR117)</name>
    <dbReference type="NCBI Taxonomy" id="645134"/>
    <lineage>
        <taxon>Eukaryota</taxon>
        <taxon>Fungi</taxon>
        <taxon>Fungi incertae sedis</taxon>
        <taxon>Chytridiomycota</taxon>
        <taxon>Chytridiomycota incertae sedis</taxon>
        <taxon>Chytridiomycetes</taxon>
        <taxon>Spizellomycetales</taxon>
        <taxon>Spizellomycetaceae</taxon>
        <taxon>Spizellomyces</taxon>
    </lineage>
</organism>
<evidence type="ECO:0000313" key="9">
    <source>
        <dbReference type="Proteomes" id="UP000053201"/>
    </source>
</evidence>
<dbReference type="PROSITE" id="PS51665">
    <property type="entry name" value="ENKURIN"/>
    <property type="match status" value="1"/>
</dbReference>
<reference evidence="8 9" key="1">
    <citation type="submission" date="2009-08" db="EMBL/GenBank/DDBJ databases">
        <title>The Genome Sequence of Spizellomyces punctatus strain DAOM BR117.</title>
        <authorList>
            <consortium name="The Broad Institute Genome Sequencing Platform"/>
            <person name="Russ C."/>
            <person name="Cuomo C."/>
            <person name="Shea T."/>
            <person name="Young S.K."/>
            <person name="Zeng Q."/>
            <person name="Koehrsen M."/>
            <person name="Haas B."/>
            <person name="Borodovsky M."/>
            <person name="Guigo R."/>
            <person name="Alvarado L."/>
            <person name="Berlin A."/>
            <person name="Bochicchio J."/>
            <person name="Borenstein D."/>
            <person name="Chapman S."/>
            <person name="Chen Z."/>
            <person name="Engels R."/>
            <person name="Freedman E."/>
            <person name="Gellesch M."/>
            <person name="Goldberg J."/>
            <person name="Griggs A."/>
            <person name="Gujja S."/>
            <person name="Heiman D."/>
            <person name="Hepburn T."/>
            <person name="Howarth C."/>
            <person name="Jen D."/>
            <person name="Larson L."/>
            <person name="Lewis B."/>
            <person name="Mehta T."/>
            <person name="Park D."/>
            <person name="Pearson M."/>
            <person name="Roberts A."/>
            <person name="Saif S."/>
            <person name="Shenoy N."/>
            <person name="Sisk P."/>
            <person name="Stolte C."/>
            <person name="Sykes S."/>
            <person name="Thomson T."/>
            <person name="Walk T."/>
            <person name="White J."/>
            <person name="Yandava C."/>
            <person name="Burger G."/>
            <person name="Gray M.W."/>
            <person name="Holland P.W.H."/>
            <person name="King N."/>
            <person name="Lang F.B.F."/>
            <person name="Roger A.J."/>
            <person name="Ruiz-Trillo I."/>
            <person name="Lander E."/>
            <person name="Nusbaum C."/>
        </authorList>
    </citation>
    <scope>NUCLEOTIDE SEQUENCE [LARGE SCALE GENOMIC DNA]</scope>
    <source>
        <strain evidence="8 9">DAOM BR117</strain>
    </source>
</reference>
<keyword evidence="9" id="KW-1185">Reference proteome</keyword>
<evidence type="ECO:0000256" key="2">
    <source>
        <dbReference type="ARBA" id="ARBA00004245"/>
    </source>
</evidence>
<evidence type="ECO:0000256" key="1">
    <source>
        <dbReference type="ARBA" id="ARBA00004138"/>
    </source>
</evidence>
<evidence type="ECO:0000259" key="7">
    <source>
        <dbReference type="PROSITE" id="PS51665"/>
    </source>
</evidence>
<accession>A0A0L0H435</accession>
<dbReference type="GO" id="GO:0005881">
    <property type="term" value="C:cytoplasmic microtubule"/>
    <property type="evidence" value="ECO:0007669"/>
    <property type="project" value="TreeGrafter"/>
</dbReference>
<evidence type="ECO:0000313" key="8">
    <source>
        <dbReference type="EMBL" id="KNC96250.1"/>
    </source>
</evidence>
<feature type="compositionally biased region" description="Polar residues" evidence="6">
    <location>
        <begin position="80"/>
        <end position="111"/>
    </location>
</feature>
<dbReference type="InterPro" id="IPR052102">
    <property type="entry name" value="Enkurin_domain-protein"/>
</dbReference>
<dbReference type="OMA" id="DHWRKEA"/>
<dbReference type="RefSeq" id="XP_016604290.1">
    <property type="nucleotide sequence ID" value="XM_016756560.1"/>
</dbReference>
<dbReference type="InterPro" id="IPR027012">
    <property type="entry name" value="Enkurin_dom"/>
</dbReference>
<dbReference type="PANTHER" id="PTHR21490">
    <property type="entry name" value="ENKURIN-RELATED"/>
    <property type="match status" value="1"/>
</dbReference>
<keyword evidence="3" id="KW-0963">Cytoplasm</keyword>
<proteinExistence type="predicted"/>
<dbReference type="OrthoDB" id="10264920at2759"/>
<dbReference type="AlphaFoldDB" id="A0A0L0H435"/>
<keyword evidence="5" id="KW-0966">Cell projection</keyword>
<dbReference type="PANTHER" id="PTHR21490:SF2">
    <property type="entry name" value="ENKURIN DOMAIN-CONTAINING PROTEIN 1"/>
    <property type="match status" value="1"/>
</dbReference>
<feature type="region of interest" description="Disordered" evidence="6">
    <location>
        <begin position="1"/>
        <end position="148"/>
    </location>
</feature>
<keyword evidence="4" id="KW-0206">Cytoskeleton</keyword>
<feature type="compositionally biased region" description="Basic and acidic residues" evidence="6">
    <location>
        <begin position="135"/>
        <end position="148"/>
    </location>
</feature>
<feature type="domain" description="Enkurin" evidence="7">
    <location>
        <begin position="157"/>
        <end position="249"/>
    </location>
</feature>
<dbReference type="Proteomes" id="UP000053201">
    <property type="component" value="Unassembled WGS sequence"/>
</dbReference>
<dbReference type="GeneID" id="27691570"/>
<feature type="compositionally biased region" description="Basic and acidic residues" evidence="6">
    <location>
        <begin position="25"/>
        <end position="63"/>
    </location>
</feature>
<evidence type="ECO:0000256" key="3">
    <source>
        <dbReference type="ARBA" id="ARBA00022490"/>
    </source>
</evidence>
<feature type="compositionally biased region" description="Basic residues" evidence="6">
    <location>
        <begin position="1"/>
        <end position="10"/>
    </location>
</feature>
<evidence type="ECO:0000256" key="4">
    <source>
        <dbReference type="ARBA" id="ARBA00023212"/>
    </source>
</evidence>
<dbReference type="InParanoid" id="A0A0L0H435"/>
<dbReference type="eggNOG" id="ENOG502QU1P">
    <property type="taxonomic scope" value="Eukaryota"/>
</dbReference>
<evidence type="ECO:0000256" key="5">
    <source>
        <dbReference type="ARBA" id="ARBA00023273"/>
    </source>
</evidence>
<dbReference type="VEuPathDB" id="FungiDB:SPPG_08402"/>
<dbReference type="STRING" id="645134.A0A0L0H435"/>
<sequence>MEARKTHLRHMAGTAVGMILKPSRGLRDDILRAGGKPKDHNKENRQRLKELEKANKAKKEETSKPSPPRFKLKQFEDVSSKLQTRRTSSVETLVSGTPESSRPSTANSSKTTESKKNFIHINAMKAKQPSPRTPRRPEPVSVERKTKKGDIPKYLVDRKLEWARKEQERLNGLEEEKIPSGMILVPEYERLDTLQALEKKQNELLEALSKFPVIIETVSMKKRKALIEAQLKEVEAAKEHFSRKTVYITKEDGAQSSDDEVETGVGVWDRARRAVNQPMRKVSTGTQSVR</sequence>
<dbReference type="GO" id="GO:0005929">
    <property type="term" value="C:cilium"/>
    <property type="evidence" value="ECO:0007669"/>
    <property type="project" value="UniProtKB-SubCell"/>
</dbReference>
<name>A0A0L0H435_SPIPD</name>
<dbReference type="EMBL" id="KQ257470">
    <property type="protein sequence ID" value="KNC96250.1"/>
    <property type="molecule type" value="Genomic_DNA"/>
</dbReference>
<gene>
    <name evidence="8" type="ORF">SPPG_08402</name>
</gene>
<comment type="subcellular location">
    <subcellularLocation>
        <location evidence="1">Cell projection</location>
        <location evidence="1">Cilium</location>
    </subcellularLocation>
    <subcellularLocation>
        <location evidence="2">Cytoplasm</location>
        <location evidence="2">Cytoskeleton</location>
    </subcellularLocation>
</comment>
<evidence type="ECO:0000256" key="6">
    <source>
        <dbReference type="SAM" id="MobiDB-lite"/>
    </source>
</evidence>